<sequence>MAYRYETARADYSDFAGGAVLHSAPGMPAFPVRLASEIFQRALALRGGEDQAVVWDPCCGSGYLLTVLGLLHRPRIKTLLASDVSDDALGTARANLNLLSESGLRDRAAELADRAERFGKPGYAQAAEAAERLARRLLADGGPLPHRPARADVFDPVQLAAAIDGHAPDIVLTDPPYDEQTSWQGDYGNKDVPAMMSALGSVLPPHTVVAVTVRGRRVPARPGIRPRQSFRIGTRAIALFTAADLA</sequence>
<keyword evidence="2" id="KW-1185">Reference proteome</keyword>
<reference evidence="1" key="2">
    <citation type="submission" date="2020-09" db="EMBL/GenBank/DDBJ databases">
        <authorList>
            <person name="Sun Q."/>
            <person name="Ohkuma M."/>
        </authorList>
    </citation>
    <scope>NUCLEOTIDE SEQUENCE</scope>
    <source>
        <strain evidence="1">JCM 13064</strain>
    </source>
</reference>
<dbReference type="EMBL" id="BMNT01000005">
    <property type="protein sequence ID" value="GGK70732.1"/>
    <property type="molecule type" value="Genomic_DNA"/>
</dbReference>
<protein>
    <recommendedName>
        <fullName evidence="3">rRNA methyltransferase</fullName>
    </recommendedName>
</protein>
<dbReference type="SUPFAM" id="SSF53335">
    <property type="entry name" value="S-adenosyl-L-methionine-dependent methyltransferases"/>
    <property type="match status" value="1"/>
</dbReference>
<dbReference type="RefSeq" id="WP_189161923.1">
    <property type="nucleotide sequence ID" value="NZ_BMNT01000005.1"/>
</dbReference>
<evidence type="ECO:0000313" key="2">
    <source>
        <dbReference type="Proteomes" id="UP000645217"/>
    </source>
</evidence>
<dbReference type="InterPro" id="IPR029063">
    <property type="entry name" value="SAM-dependent_MTases_sf"/>
</dbReference>
<gene>
    <name evidence="1" type="ORF">GCM10007964_11980</name>
</gene>
<evidence type="ECO:0000313" key="1">
    <source>
        <dbReference type="EMBL" id="GGK70732.1"/>
    </source>
</evidence>
<evidence type="ECO:0008006" key="3">
    <source>
        <dbReference type="Google" id="ProtNLM"/>
    </source>
</evidence>
<dbReference type="Proteomes" id="UP000645217">
    <property type="component" value="Unassembled WGS sequence"/>
</dbReference>
<dbReference type="Gene3D" id="3.40.50.150">
    <property type="entry name" value="Vaccinia Virus protein VP39"/>
    <property type="match status" value="1"/>
</dbReference>
<organism evidence="1 2">
    <name type="scientific">Sphaerisporangium melleum</name>
    <dbReference type="NCBI Taxonomy" id="321316"/>
    <lineage>
        <taxon>Bacteria</taxon>
        <taxon>Bacillati</taxon>
        <taxon>Actinomycetota</taxon>
        <taxon>Actinomycetes</taxon>
        <taxon>Streptosporangiales</taxon>
        <taxon>Streptosporangiaceae</taxon>
        <taxon>Sphaerisporangium</taxon>
    </lineage>
</organism>
<dbReference type="Gene3D" id="1.10.287.540">
    <property type="entry name" value="Helix hairpin bin"/>
    <property type="match status" value="1"/>
</dbReference>
<proteinExistence type="predicted"/>
<accession>A0A917VFH7</accession>
<dbReference type="InterPro" id="IPR024268">
    <property type="entry name" value="AviRa"/>
</dbReference>
<reference evidence="1" key="1">
    <citation type="journal article" date="2014" name="Int. J. Syst. Evol. Microbiol.">
        <title>Complete genome sequence of Corynebacterium casei LMG S-19264T (=DSM 44701T), isolated from a smear-ripened cheese.</title>
        <authorList>
            <consortium name="US DOE Joint Genome Institute (JGI-PGF)"/>
            <person name="Walter F."/>
            <person name="Albersmeier A."/>
            <person name="Kalinowski J."/>
            <person name="Ruckert C."/>
        </authorList>
    </citation>
    <scope>NUCLEOTIDE SEQUENCE</scope>
    <source>
        <strain evidence="1">JCM 13064</strain>
    </source>
</reference>
<name>A0A917VFH7_9ACTN</name>
<dbReference type="AlphaFoldDB" id="A0A917VFH7"/>
<dbReference type="Pfam" id="PF11599">
    <property type="entry name" value="AviRa"/>
    <property type="match status" value="1"/>
</dbReference>
<comment type="caution">
    <text evidence="1">The sequence shown here is derived from an EMBL/GenBank/DDBJ whole genome shotgun (WGS) entry which is preliminary data.</text>
</comment>